<dbReference type="SUPFAM" id="SSF56601">
    <property type="entry name" value="beta-lactamase/transpeptidase-like"/>
    <property type="match status" value="1"/>
</dbReference>
<comment type="caution">
    <text evidence="4">The sequence shown here is derived from an EMBL/GenBank/DDBJ whole genome shotgun (WGS) entry which is preliminary data.</text>
</comment>
<dbReference type="InterPro" id="IPR012338">
    <property type="entry name" value="Beta-lactam/transpept-like"/>
</dbReference>
<dbReference type="AlphaFoldDB" id="A0A7W8E8K7"/>
<proteinExistence type="inferred from homology"/>
<dbReference type="EMBL" id="JACHIO010000006">
    <property type="protein sequence ID" value="MBB5063528.1"/>
    <property type="molecule type" value="Genomic_DNA"/>
</dbReference>
<comment type="similarity">
    <text evidence="1">Belongs to the peptidase S13 family.</text>
</comment>
<dbReference type="EC" id="3.4.21.-" evidence="4"/>
<accession>A0A7W8E8K7</accession>
<dbReference type="NCBIfam" id="TIGR00666">
    <property type="entry name" value="PBP4"/>
    <property type="match status" value="2"/>
</dbReference>
<keyword evidence="3" id="KW-0732">Signal</keyword>
<keyword evidence="2 4" id="KW-0378">Hydrolase</keyword>
<dbReference type="GO" id="GO:0000270">
    <property type="term" value="P:peptidoglycan metabolic process"/>
    <property type="evidence" value="ECO:0007669"/>
    <property type="project" value="TreeGrafter"/>
</dbReference>
<feature type="chain" id="PRO_5031114345" evidence="3">
    <location>
        <begin position="22"/>
        <end position="554"/>
    </location>
</feature>
<evidence type="ECO:0000256" key="2">
    <source>
        <dbReference type="ARBA" id="ARBA00022801"/>
    </source>
</evidence>
<dbReference type="Gene3D" id="3.50.80.20">
    <property type="entry name" value="D-Ala-D-Ala carboxypeptidase C, peptidase S13"/>
    <property type="match status" value="1"/>
</dbReference>
<dbReference type="Gene3D" id="3.40.710.10">
    <property type="entry name" value="DD-peptidase/beta-lactamase superfamily"/>
    <property type="match status" value="2"/>
</dbReference>
<evidence type="ECO:0000313" key="5">
    <source>
        <dbReference type="Proteomes" id="UP000584867"/>
    </source>
</evidence>
<dbReference type="Pfam" id="PF02113">
    <property type="entry name" value="Peptidase_S13"/>
    <property type="match status" value="2"/>
</dbReference>
<dbReference type="PANTHER" id="PTHR30023:SF0">
    <property type="entry name" value="PENICILLIN-SENSITIVE CARBOXYPEPTIDASE A"/>
    <property type="match status" value="1"/>
</dbReference>
<organism evidence="4 5">
    <name type="scientific">Granulicella mallensis</name>
    <dbReference type="NCBI Taxonomy" id="940614"/>
    <lineage>
        <taxon>Bacteria</taxon>
        <taxon>Pseudomonadati</taxon>
        <taxon>Acidobacteriota</taxon>
        <taxon>Terriglobia</taxon>
        <taxon>Terriglobales</taxon>
        <taxon>Acidobacteriaceae</taxon>
        <taxon>Granulicella</taxon>
    </lineage>
</organism>
<feature type="signal peptide" evidence="3">
    <location>
        <begin position="1"/>
        <end position="21"/>
    </location>
</feature>
<name>A0A7W8E8K7_9BACT</name>
<dbReference type="RefSeq" id="WP_221314345.1">
    <property type="nucleotide sequence ID" value="NZ_JACHIO010000006.1"/>
</dbReference>
<evidence type="ECO:0000256" key="3">
    <source>
        <dbReference type="SAM" id="SignalP"/>
    </source>
</evidence>
<keyword evidence="4" id="KW-0121">Carboxypeptidase</keyword>
<dbReference type="EC" id="3.4.16.4" evidence="4"/>
<sequence length="554" mass="58258">MRASCSLVFALGLVTGLTASAQTPSIVPPPVVHPAFPTGSGTPLGATIEALLADPAVSRAHWGIAVTTLDGVPLYGLDEGKLFRPASNNKLFTTTAAMALLGPNRTFETRLYGKLDEATGVVNGDLVLAGGGDANFGADNLPYVPPAQRAKDKVKPPALHDLEVLADQLVAKGVKRVTGRIIGDDTLFPWEPYAEGWEADDLVWGYGAPVSALTISDNELRLTITPRKAIKPAEGPADRAAIVELEQNGVPYYSVQSEVTTGEAHAPSPGVQVEHAPGSRVLRVYGELAADARPDVEYIAIDDPAVYAAMALRSMLLERGITVTGEARGQHRPVVDGRGFSSVLHAPGGQEEATFNAGSTGDSCESLWSQEEVLASHTSATLAEDVIFTDKVSQNLHAELLLHHLGQHVSCGQGSTVGGARMVRAFLLHAGLDGDDFVFYDGSGLSTHDLVAPRATAQLLAYAAKQPWFSRWKTALPVGGEDGSLAARFADTPLKDHVFAKTGTLGESRALSGYLDGASGRQVIFSIVVDDHSPQSSADRVAMDKIVAAIAAAE</sequence>
<dbReference type="Proteomes" id="UP000584867">
    <property type="component" value="Unassembled WGS sequence"/>
</dbReference>
<gene>
    <name evidence="4" type="ORF">HDF15_001870</name>
</gene>
<protein>
    <submittedName>
        <fullName evidence="4">D-alanyl-D-alanine carboxypeptidase/D-alanyl-D-alanine-endopeptidase (Penicillin-binding protein 4)</fullName>
        <ecNumber evidence="4">3.4.16.4</ecNumber>
        <ecNumber evidence="4">3.4.21.-</ecNumber>
    </submittedName>
</protein>
<dbReference type="GO" id="GO:0006508">
    <property type="term" value="P:proteolysis"/>
    <property type="evidence" value="ECO:0007669"/>
    <property type="project" value="InterPro"/>
</dbReference>
<evidence type="ECO:0000313" key="4">
    <source>
        <dbReference type="EMBL" id="MBB5063528.1"/>
    </source>
</evidence>
<dbReference type="PANTHER" id="PTHR30023">
    <property type="entry name" value="D-ALANYL-D-ALANINE CARBOXYPEPTIDASE"/>
    <property type="match status" value="1"/>
</dbReference>
<dbReference type="InterPro" id="IPR000667">
    <property type="entry name" value="Peptidase_S13"/>
</dbReference>
<keyword evidence="4" id="KW-0645">Protease</keyword>
<evidence type="ECO:0000256" key="1">
    <source>
        <dbReference type="ARBA" id="ARBA00006096"/>
    </source>
</evidence>
<reference evidence="4 5" key="1">
    <citation type="submission" date="2020-08" db="EMBL/GenBank/DDBJ databases">
        <title>Genomic Encyclopedia of Type Strains, Phase IV (KMG-V): Genome sequencing to study the core and pangenomes of soil and plant-associated prokaryotes.</title>
        <authorList>
            <person name="Whitman W."/>
        </authorList>
    </citation>
    <scope>NUCLEOTIDE SEQUENCE [LARGE SCALE GENOMIC DNA]</scope>
    <source>
        <strain evidence="4 5">X5P3</strain>
    </source>
</reference>
<dbReference type="GO" id="GO:0009002">
    <property type="term" value="F:serine-type D-Ala-D-Ala carboxypeptidase activity"/>
    <property type="evidence" value="ECO:0007669"/>
    <property type="project" value="UniProtKB-EC"/>
</dbReference>